<organism evidence="1 2">
    <name type="scientific">Spiribacter insolitus</name>
    <dbReference type="NCBI Taxonomy" id="3122417"/>
    <lineage>
        <taxon>Bacteria</taxon>
        <taxon>Pseudomonadati</taxon>
        <taxon>Pseudomonadota</taxon>
        <taxon>Gammaproteobacteria</taxon>
        <taxon>Chromatiales</taxon>
        <taxon>Ectothiorhodospiraceae</taxon>
        <taxon>Spiribacter</taxon>
    </lineage>
</organism>
<name>A0ABV3T5E2_9GAMM</name>
<sequence>MARDYIRPEIPDSLYAELTQRRQLMINPDKSDLLMALDRVQQHARKRLLRAPEVLRAWRRFRQSGNGMVSVAAQTEAPAHYEWPMHVTLFQAVTITPSLTGALFDRVAIHPGHPLDWPLPDQRVSARARRNAIVTAFWLHLSDEDIISLDAHTAAA</sequence>
<proteinExistence type="predicted"/>
<dbReference type="EMBL" id="JBAKFF010000001">
    <property type="protein sequence ID" value="MEX0430432.1"/>
    <property type="molecule type" value="Genomic_DNA"/>
</dbReference>
<dbReference type="Proteomes" id="UP001556637">
    <property type="component" value="Unassembled WGS sequence"/>
</dbReference>
<gene>
    <name evidence="1" type="ORF">V6X30_03315</name>
</gene>
<keyword evidence="2" id="KW-1185">Reference proteome</keyword>
<dbReference type="RefSeq" id="WP_367983228.1">
    <property type="nucleotide sequence ID" value="NZ_JBAKFF010000001.1"/>
</dbReference>
<evidence type="ECO:0000313" key="1">
    <source>
        <dbReference type="EMBL" id="MEX0430432.1"/>
    </source>
</evidence>
<evidence type="ECO:0000313" key="2">
    <source>
        <dbReference type="Proteomes" id="UP001556637"/>
    </source>
</evidence>
<accession>A0ABV3T5E2</accession>
<reference evidence="1 2" key="1">
    <citation type="submission" date="2024-02" db="EMBL/GenBank/DDBJ databases">
        <title>New especies of Spiribacter isolated from saline water.</title>
        <authorList>
            <person name="Leon M.J."/>
            <person name="De La Haba R."/>
            <person name="Sanchez-Porro C."/>
            <person name="Ventosa A."/>
        </authorList>
    </citation>
    <scope>NUCLEOTIDE SEQUENCE [LARGE SCALE GENOMIC DNA]</scope>
    <source>
        <strain evidence="2">ag22IC4-189</strain>
    </source>
</reference>
<comment type="caution">
    <text evidence="1">The sequence shown here is derived from an EMBL/GenBank/DDBJ whole genome shotgun (WGS) entry which is preliminary data.</text>
</comment>
<protein>
    <submittedName>
        <fullName evidence="1">Uncharacterized protein</fullName>
    </submittedName>
</protein>